<gene>
    <name evidence="2" type="ORF">ATO67_20770</name>
</gene>
<dbReference type="STRING" id="2052828.ATO67_20770"/>
<dbReference type="EMBL" id="LNUW01000008">
    <property type="protein sequence ID" value="KXG87185.1"/>
    <property type="molecule type" value="Genomic_DNA"/>
</dbReference>
<protein>
    <submittedName>
        <fullName evidence="2">Ribonuclease H</fullName>
    </submittedName>
</protein>
<keyword evidence="3" id="KW-1185">Reference proteome</keyword>
<evidence type="ECO:0000313" key="2">
    <source>
        <dbReference type="EMBL" id="KXG87185.1"/>
    </source>
</evidence>
<dbReference type="SUPFAM" id="SSF53098">
    <property type="entry name" value="Ribonuclease H-like"/>
    <property type="match status" value="1"/>
</dbReference>
<dbReference type="Proteomes" id="UP000070498">
    <property type="component" value="Unassembled WGS sequence"/>
</dbReference>
<reference evidence="2 3" key="1">
    <citation type="submission" date="2015-11" db="EMBL/GenBank/DDBJ databases">
        <title>Draft genome sequence of Agrobacterium sp. R89-1.</title>
        <authorList>
            <person name="Zahradnik J."/>
            <person name="Kyslikova E."/>
            <person name="Palyzova A."/>
            <person name="Kyslik P."/>
        </authorList>
    </citation>
    <scope>NUCLEOTIDE SEQUENCE [LARGE SCALE GENOMIC DNA]</scope>
    <source>
        <strain evidence="2 3">R89-1</strain>
    </source>
</reference>
<dbReference type="AlphaFoldDB" id="A0A135P6X8"/>
<feature type="domain" description="RNase H type-1" evidence="1">
    <location>
        <begin position="3"/>
        <end position="153"/>
    </location>
</feature>
<accession>A0A135P6X8</accession>
<evidence type="ECO:0000313" key="3">
    <source>
        <dbReference type="Proteomes" id="UP000070498"/>
    </source>
</evidence>
<dbReference type="GO" id="GO:0004523">
    <property type="term" value="F:RNA-DNA hybrid ribonuclease activity"/>
    <property type="evidence" value="ECO:0007669"/>
    <property type="project" value="InterPro"/>
</dbReference>
<comment type="caution">
    <text evidence="2">The sequence shown here is derived from an EMBL/GenBank/DDBJ whole genome shotgun (WGS) entry which is preliminary data.</text>
</comment>
<dbReference type="InterPro" id="IPR012337">
    <property type="entry name" value="RNaseH-like_sf"/>
</dbReference>
<dbReference type="OrthoDB" id="8082643at2"/>
<name>A0A135P6X8_9HYPH</name>
<dbReference type="InterPro" id="IPR036397">
    <property type="entry name" value="RNaseH_sf"/>
</dbReference>
<dbReference type="Pfam" id="PF00075">
    <property type="entry name" value="RNase_H"/>
    <property type="match status" value="1"/>
</dbReference>
<dbReference type="PROSITE" id="PS50879">
    <property type="entry name" value="RNASE_H_1"/>
    <property type="match status" value="1"/>
</dbReference>
<dbReference type="Gene3D" id="3.30.420.10">
    <property type="entry name" value="Ribonuclease H-like superfamily/Ribonuclease H"/>
    <property type="match status" value="1"/>
</dbReference>
<dbReference type="InterPro" id="IPR002156">
    <property type="entry name" value="RNaseH_domain"/>
</dbReference>
<proteinExistence type="predicted"/>
<dbReference type="GO" id="GO:0003676">
    <property type="term" value="F:nucleic acid binding"/>
    <property type="evidence" value="ECO:0007669"/>
    <property type="project" value="InterPro"/>
</dbReference>
<organism evidence="2 3">
    <name type="scientific">Agrobacterium bohemicum</name>
    <dbReference type="NCBI Taxonomy" id="2052828"/>
    <lineage>
        <taxon>Bacteria</taxon>
        <taxon>Pseudomonadati</taxon>
        <taxon>Pseudomonadota</taxon>
        <taxon>Alphaproteobacteria</taxon>
        <taxon>Hyphomicrobiales</taxon>
        <taxon>Rhizobiaceae</taxon>
        <taxon>Rhizobium/Agrobacterium group</taxon>
        <taxon>Agrobacterium</taxon>
    </lineage>
</organism>
<evidence type="ECO:0000259" key="1">
    <source>
        <dbReference type="PROSITE" id="PS50879"/>
    </source>
</evidence>
<sequence length="153" mass="17395">MAASDTLQVFTDGSFDVKSGSGRWAFIVLEDDRLVHSACGNGMGHSNNTFEIIAVLEALRWLEGFAEKRVTTLWTDSWHVVEGASHWRNIWRNNGWRRINPNIRARPRKIPDTVLWQEMDGFLNRNPNVIVKWCKGHSGIAGNEHADALARSR</sequence>